<dbReference type="Gene3D" id="3.10.180.10">
    <property type="entry name" value="2,3-Dihydroxybiphenyl 1,2-Dioxygenase, domain 1"/>
    <property type="match status" value="1"/>
</dbReference>
<evidence type="ECO:0000313" key="3">
    <source>
        <dbReference type="EMBL" id="KAB2929554.1"/>
    </source>
</evidence>
<dbReference type="Proteomes" id="UP000460298">
    <property type="component" value="Unassembled WGS sequence"/>
</dbReference>
<name>A0A833GZB1_9LEPT</name>
<sequence>MKNESPGLRKGAMIHHIALACDDVERQTQFYTSLGFKELSRHHDDRGLRSVWLDCHPTILMLERADHTGKKKSRPFHDKEAGFHLLAFAIDADAADAWRDFLEERELLAGESGFTLYAFDAERNRIAFSSYPDQLRRRPESPDSNLRPLPDPRS</sequence>
<accession>A0A833GZB1</accession>
<dbReference type="PROSITE" id="PS51257">
    <property type="entry name" value="PROKAR_LIPOPROTEIN"/>
    <property type="match status" value="1"/>
</dbReference>
<dbReference type="PROSITE" id="PS51819">
    <property type="entry name" value="VOC"/>
    <property type="match status" value="1"/>
</dbReference>
<dbReference type="InterPro" id="IPR037523">
    <property type="entry name" value="VOC_core"/>
</dbReference>
<gene>
    <name evidence="3" type="ORF">F9K24_19370</name>
</gene>
<dbReference type="Pfam" id="PF00903">
    <property type="entry name" value="Glyoxalase"/>
    <property type="match status" value="1"/>
</dbReference>
<dbReference type="AlphaFoldDB" id="A0A833GZB1"/>
<reference evidence="3 4" key="1">
    <citation type="submission" date="2019-10" db="EMBL/GenBank/DDBJ databases">
        <title>Extracellular Electron Transfer in a Candidatus Methanoperedens spp. Enrichment Culture.</title>
        <authorList>
            <person name="Berger S."/>
            <person name="Rangel Shaw D."/>
            <person name="Berben T."/>
            <person name="In 'T Zandt M."/>
            <person name="Frank J."/>
            <person name="Reimann J."/>
            <person name="Jetten M.S.M."/>
            <person name="Welte C.U."/>
        </authorList>
    </citation>
    <scope>NUCLEOTIDE SEQUENCE [LARGE SCALE GENOMIC DNA]</scope>
    <source>
        <strain evidence="3">SB12</strain>
    </source>
</reference>
<dbReference type="SUPFAM" id="SSF54593">
    <property type="entry name" value="Glyoxalase/Bleomycin resistance protein/Dihydroxybiphenyl dioxygenase"/>
    <property type="match status" value="1"/>
</dbReference>
<dbReference type="InterPro" id="IPR004360">
    <property type="entry name" value="Glyas_Fos-R_dOase_dom"/>
</dbReference>
<dbReference type="EMBL" id="WBUI01000029">
    <property type="protein sequence ID" value="KAB2929554.1"/>
    <property type="molecule type" value="Genomic_DNA"/>
</dbReference>
<proteinExistence type="predicted"/>
<protein>
    <submittedName>
        <fullName evidence="3">VOC family protein</fullName>
    </submittedName>
</protein>
<feature type="region of interest" description="Disordered" evidence="1">
    <location>
        <begin position="132"/>
        <end position="154"/>
    </location>
</feature>
<dbReference type="CDD" id="cd06587">
    <property type="entry name" value="VOC"/>
    <property type="match status" value="1"/>
</dbReference>
<organism evidence="3 4">
    <name type="scientific">Leptonema illini</name>
    <dbReference type="NCBI Taxonomy" id="183"/>
    <lineage>
        <taxon>Bacteria</taxon>
        <taxon>Pseudomonadati</taxon>
        <taxon>Spirochaetota</taxon>
        <taxon>Spirochaetia</taxon>
        <taxon>Leptospirales</taxon>
        <taxon>Leptospiraceae</taxon>
        <taxon>Leptonema</taxon>
    </lineage>
</organism>
<dbReference type="InterPro" id="IPR029068">
    <property type="entry name" value="Glyas_Bleomycin-R_OHBP_Dase"/>
</dbReference>
<evidence type="ECO:0000256" key="1">
    <source>
        <dbReference type="SAM" id="MobiDB-lite"/>
    </source>
</evidence>
<comment type="caution">
    <text evidence="3">The sequence shown here is derived from an EMBL/GenBank/DDBJ whole genome shotgun (WGS) entry which is preliminary data.</text>
</comment>
<evidence type="ECO:0000313" key="4">
    <source>
        <dbReference type="Proteomes" id="UP000460298"/>
    </source>
</evidence>
<feature type="domain" description="VOC" evidence="2">
    <location>
        <begin position="13"/>
        <end position="152"/>
    </location>
</feature>
<evidence type="ECO:0000259" key="2">
    <source>
        <dbReference type="PROSITE" id="PS51819"/>
    </source>
</evidence>